<evidence type="ECO:0000259" key="8">
    <source>
        <dbReference type="SMART" id="SM00607"/>
    </source>
</evidence>
<dbReference type="AlphaFoldDB" id="A0A8W8LUU1"/>
<proteinExistence type="inferred from homology"/>
<dbReference type="GO" id="GO:0042806">
    <property type="term" value="F:fucose binding"/>
    <property type="evidence" value="ECO:0007669"/>
    <property type="project" value="UniProtKB-ARBA"/>
</dbReference>
<keyword evidence="4" id="KW-0479">Metal-binding</keyword>
<keyword evidence="10" id="KW-1185">Reference proteome</keyword>
<keyword evidence="5" id="KW-0430">Lectin</keyword>
<accession>A0A8W8LUU1</accession>
<dbReference type="InterPro" id="IPR008979">
    <property type="entry name" value="Galactose-bd-like_sf"/>
</dbReference>
<keyword evidence="7" id="KW-1015">Disulfide bond</keyword>
<evidence type="ECO:0000313" key="9">
    <source>
        <dbReference type="EnsemblMetazoa" id="G29241.1:cds"/>
    </source>
</evidence>
<evidence type="ECO:0000256" key="6">
    <source>
        <dbReference type="ARBA" id="ARBA00022837"/>
    </source>
</evidence>
<protein>
    <recommendedName>
        <fullName evidence="8">Fucolectin tachylectin-4 pentraxin-1 domain-containing protein</fullName>
    </recommendedName>
</protein>
<evidence type="ECO:0000313" key="10">
    <source>
        <dbReference type="Proteomes" id="UP000005408"/>
    </source>
</evidence>
<dbReference type="EnsemblMetazoa" id="G29241.1">
    <property type="protein sequence ID" value="G29241.1:cds"/>
    <property type="gene ID" value="G29241"/>
</dbReference>
<comment type="similarity">
    <text evidence="2">Belongs to the fucolectin family.</text>
</comment>
<dbReference type="SUPFAM" id="SSF49785">
    <property type="entry name" value="Galactose-binding domain-like"/>
    <property type="match status" value="1"/>
</dbReference>
<comment type="subunit">
    <text evidence="3">Homotrimer.</text>
</comment>
<evidence type="ECO:0000256" key="4">
    <source>
        <dbReference type="ARBA" id="ARBA00022723"/>
    </source>
</evidence>
<reference evidence="9" key="1">
    <citation type="submission" date="2022-08" db="UniProtKB">
        <authorList>
            <consortium name="EnsemblMetazoa"/>
        </authorList>
    </citation>
    <scope>IDENTIFICATION</scope>
    <source>
        <strain evidence="9">05x7-T-G4-1.051#20</strain>
    </source>
</reference>
<dbReference type="InterPro" id="IPR000421">
    <property type="entry name" value="FA58C"/>
</dbReference>
<evidence type="ECO:0000256" key="7">
    <source>
        <dbReference type="ARBA" id="ARBA00023157"/>
    </source>
</evidence>
<evidence type="ECO:0000256" key="1">
    <source>
        <dbReference type="ARBA" id="ARBA00002219"/>
    </source>
</evidence>
<dbReference type="GO" id="GO:0046872">
    <property type="term" value="F:metal ion binding"/>
    <property type="evidence" value="ECO:0007669"/>
    <property type="project" value="UniProtKB-KW"/>
</dbReference>
<dbReference type="InterPro" id="IPR051941">
    <property type="entry name" value="BG_Antigen-Binding_Lectin"/>
</dbReference>
<dbReference type="InterPro" id="IPR006585">
    <property type="entry name" value="FTP1"/>
</dbReference>
<name>A0A8W8LUU1_MAGGI</name>
<evidence type="ECO:0000256" key="5">
    <source>
        <dbReference type="ARBA" id="ARBA00022734"/>
    </source>
</evidence>
<dbReference type="SMART" id="SM00607">
    <property type="entry name" value="FTP"/>
    <property type="match status" value="1"/>
</dbReference>
<sequence>MNAVLRVVAQQWYMYELVKTFGFTVSNCTEQKVDSMLSCAGRVAKAPTYVFIVDKNLCLWDCKSFKNDYPSVENHKWRQYEVKLRKNSALKKPTTGSSVLEGDYGNWDPHYATDGLVQRGNTKIFHSALERFPWIRIDMLETVPILFIRVHNRGDGFGHRFHDVAVEVTNNSEYVQRGFYQGPAANHGEVAIVDIMCDYQTIARYVRLRITKGSENYLNIPELEIYTN</sequence>
<keyword evidence="6" id="KW-0106">Calcium</keyword>
<dbReference type="PANTHER" id="PTHR45713:SF6">
    <property type="entry name" value="F5_8 TYPE C DOMAIN-CONTAINING PROTEIN"/>
    <property type="match status" value="1"/>
</dbReference>
<organism evidence="9 10">
    <name type="scientific">Magallana gigas</name>
    <name type="common">Pacific oyster</name>
    <name type="synonym">Crassostrea gigas</name>
    <dbReference type="NCBI Taxonomy" id="29159"/>
    <lineage>
        <taxon>Eukaryota</taxon>
        <taxon>Metazoa</taxon>
        <taxon>Spiralia</taxon>
        <taxon>Lophotrochozoa</taxon>
        <taxon>Mollusca</taxon>
        <taxon>Bivalvia</taxon>
        <taxon>Autobranchia</taxon>
        <taxon>Pteriomorphia</taxon>
        <taxon>Ostreida</taxon>
        <taxon>Ostreoidea</taxon>
        <taxon>Ostreidae</taxon>
        <taxon>Magallana</taxon>
    </lineage>
</organism>
<dbReference type="Gene3D" id="2.60.120.260">
    <property type="entry name" value="Galactose-binding domain-like"/>
    <property type="match status" value="1"/>
</dbReference>
<dbReference type="GO" id="GO:0001868">
    <property type="term" value="P:regulation of complement activation, lectin pathway"/>
    <property type="evidence" value="ECO:0007669"/>
    <property type="project" value="UniProtKB-ARBA"/>
</dbReference>
<comment type="function">
    <text evidence="1">Acts as a defensive agent. Recognizes blood group fucosylated oligosaccharides including A, B, H and Lewis B-type antigens. Does not recognize Lewis A antigen and has low affinity for monovalent haptens.</text>
</comment>
<dbReference type="Pfam" id="PF00754">
    <property type="entry name" value="F5_F8_type_C"/>
    <property type="match status" value="1"/>
</dbReference>
<feature type="domain" description="Fucolectin tachylectin-4 pentraxin-1" evidence="8">
    <location>
        <begin position="85"/>
        <end position="228"/>
    </location>
</feature>
<dbReference type="GO" id="GO:0010185">
    <property type="term" value="P:regulation of cellular defense response"/>
    <property type="evidence" value="ECO:0007669"/>
    <property type="project" value="UniProtKB-ARBA"/>
</dbReference>
<evidence type="ECO:0000256" key="2">
    <source>
        <dbReference type="ARBA" id="ARBA00010147"/>
    </source>
</evidence>
<evidence type="ECO:0000256" key="3">
    <source>
        <dbReference type="ARBA" id="ARBA00011233"/>
    </source>
</evidence>
<dbReference type="Proteomes" id="UP000005408">
    <property type="component" value="Unassembled WGS sequence"/>
</dbReference>
<dbReference type="PANTHER" id="PTHR45713">
    <property type="entry name" value="FTP DOMAIN-CONTAINING PROTEIN"/>
    <property type="match status" value="1"/>
</dbReference>